<dbReference type="RefSeq" id="WP_016992937.1">
    <property type="nucleotide sequence ID" value="NZ_AVCW01000043.1"/>
</dbReference>
<accession>A0ABR4Y540</accession>
<comment type="caution">
    <text evidence="4">The sequence shown here is derived from an EMBL/GenBank/DDBJ whole genome shotgun (WGS) entry which is preliminary data.</text>
</comment>
<protein>
    <recommendedName>
        <fullName evidence="3">SbsA Ig-like domain-containing protein</fullName>
    </recommendedName>
</protein>
<organism evidence="4 5">
    <name type="scientific">Lysinibacillus boronitolerans JCM 21713 = 10a = NBRC 103108</name>
    <dbReference type="NCBI Taxonomy" id="1294264"/>
    <lineage>
        <taxon>Bacteria</taxon>
        <taxon>Bacillati</taxon>
        <taxon>Bacillota</taxon>
        <taxon>Bacilli</taxon>
        <taxon>Bacillales</taxon>
        <taxon>Bacillaceae</taxon>
        <taxon>Lysinibacillus</taxon>
    </lineage>
</organism>
<dbReference type="InterPro" id="IPR032812">
    <property type="entry name" value="SbsA_Ig"/>
</dbReference>
<feature type="signal peptide" evidence="2">
    <location>
        <begin position="1"/>
        <end position="24"/>
    </location>
</feature>
<dbReference type="EMBL" id="JPVR01000039">
    <property type="protein sequence ID" value="KGR89562.1"/>
    <property type="molecule type" value="Genomic_DNA"/>
</dbReference>
<name>A0ABR4Y540_9BACI</name>
<dbReference type="Pfam" id="PF13205">
    <property type="entry name" value="Big_5"/>
    <property type="match status" value="1"/>
</dbReference>
<evidence type="ECO:0000256" key="2">
    <source>
        <dbReference type="SAM" id="SignalP"/>
    </source>
</evidence>
<sequence>MKKSLTVIICALFLFVSNSSFVYAAQDTEAPTIEEIKVLTPVVKAGSTAKIELTVSDNLSGIRYVNVHFKSPDGKNHLYPFDLSIDEPGELKGTYILESHVMAEFGILGEWTLDYISVQDFAFNTYSYFTNKGYEFLQNKSFIVEGFTSWETQQNVELNKEFTISFNSNIDISTILEKNIYIKDDARGENIPLMFIIDRSSDMQTSKVTIAPVGSYKPGSSYTLYIKDIISKDGQILNENVKMQFITK</sequence>
<evidence type="ECO:0000256" key="1">
    <source>
        <dbReference type="ARBA" id="ARBA00022729"/>
    </source>
</evidence>
<keyword evidence="5" id="KW-1185">Reference proteome</keyword>
<gene>
    <name evidence="4" type="ORF">CD31_00445</name>
</gene>
<dbReference type="Gene3D" id="2.60.40.1220">
    <property type="match status" value="1"/>
</dbReference>
<keyword evidence="1 2" id="KW-0732">Signal</keyword>
<dbReference type="InterPro" id="IPR014755">
    <property type="entry name" value="Cu-Rt/internalin_Ig-like"/>
</dbReference>
<feature type="domain" description="SbsA Ig-like" evidence="3">
    <location>
        <begin position="147"/>
        <end position="247"/>
    </location>
</feature>
<feature type="chain" id="PRO_5047129605" description="SbsA Ig-like domain-containing protein" evidence="2">
    <location>
        <begin position="25"/>
        <end position="248"/>
    </location>
</feature>
<dbReference type="Proteomes" id="UP000030487">
    <property type="component" value="Unassembled WGS sequence"/>
</dbReference>
<evidence type="ECO:0000259" key="3">
    <source>
        <dbReference type="Pfam" id="PF13205"/>
    </source>
</evidence>
<proteinExistence type="predicted"/>
<reference evidence="4 5" key="1">
    <citation type="submission" date="2014-02" db="EMBL/GenBank/DDBJ databases">
        <title>Draft genome sequence of Lysinibacillus boronitolerans NBRC 103108.</title>
        <authorList>
            <person name="Zhang F."/>
            <person name="Wang G."/>
            <person name="Zhang L."/>
        </authorList>
    </citation>
    <scope>NUCLEOTIDE SEQUENCE [LARGE SCALE GENOMIC DNA]</scope>
    <source>
        <strain evidence="4 5">NBRC 103108</strain>
    </source>
</reference>
<evidence type="ECO:0000313" key="4">
    <source>
        <dbReference type="EMBL" id="KGR89562.1"/>
    </source>
</evidence>
<evidence type="ECO:0000313" key="5">
    <source>
        <dbReference type="Proteomes" id="UP000030487"/>
    </source>
</evidence>